<dbReference type="Proteomes" id="UP001153954">
    <property type="component" value="Unassembled WGS sequence"/>
</dbReference>
<evidence type="ECO:0000313" key="2">
    <source>
        <dbReference type="Proteomes" id="UP001153954"/>
    </source>
</evidence>
<evidence type="ECO:0000313" key="1">
    <source>
        <dbReference type="EMBL" id="CAH2101811.1"/>
    </source>
</evidence>
<protein>
    <submittedName>
        <fullName evidence="1">Uncharacterized protein</fullName>
    </submittedName>
</protein>
<proteinExistence type="predicted"/>
<accession>A0AAU9UV72</accession>
<organism evidence="1 2">
    <name type="scientific">Euphydryas editha</name>
    <name type="common">Edith's checkerspot</name>
    <dbReference type="NCBI Taxonomy" id="104508"/>
    <lineage>
        <taxon>Eukaryota</taxon>
        <taxon>Metazoa</taxon>
        <taxon>Ecdysozoa</taxon>
        <taxon>Arthropoda</taxon>
        <taxon>Hexapoda</taxon>
        <taxon>Insecta</taxon>
        <taxon>Pterygota</taxon>
        <taxon>Neoptera</taxon>
        <taxon>Endopterygota</taxon>
        <taxon>Lepidoptera</taxon>
        <taxon>Glossata</taxon>
        <taxon>Ditrysia</taxon>
        <taxon>Papilionoidea</taxon>
        <taxon>Nymphalidae</taxon>
        <taxon>Nymphalinae</taxon>
        <taxon>Euphydryas</taxon>
    </lineage>
</organism>
<keyword evidence="2" id="KW-1185">Reference proteome</keyword>
<dbReference type="AlphaFoldDB" id="A0AAU9UV72"/>
<name>A0AAU9UV72_EUPED</name>
<comment type="caution">
    <text evidence="1">The sequence shown here is derived from an EMBL/GenBank/DDBJ whole genome shotgun (WGS) entry which is preliminary data.</text>
</comment>
<reference evidence="1" key="1">
    <citation type="submission" date="2022-03" db="EMBL/GenBank/DDBJ databases">
        <authorList>
            <person name="Tunstrom K."/>
        </authorList>
    </citation>
    <scope>NUCLEOTIDE SEQUENCE</scope>
</reference>
<dbReference type="EMBL" id="CAKOGL010000024">
    <property type="protein sequence ID" value="CAH2101811.1"/>
    <property type="molecule type" value="Genomic_DNA"/>
</dbReference>
<sequence>MIMSRDVVSAQCLQGGIREKVEKFYGQLYVPICRAQKAEARDIEYVYWDIPDIEVGEIKAALGELKNGRAPADDGITTELNKGGERSTLKAIEEL</sequence>
<gene>
    <name evidence="1" type="ORF">EEDITHA_LOCUS16528</name>
</gene>